<sequence>MTHVAARSAISAGRVLAVASGKGGVGKTWFAITLAHALARHGLRVLLVDADLGLANIDVQLGFQPARDLSAVIGGTVAAEDAAIAHPAGFAILAGRSGSGALSMLDHAALSAMLALLPRLATAWDRVVVDLGAGLEAPQRRIAAAADTLLVVATEEPTSLTDAYAVLKLHARDRPGGDARIVVNLAGDAAAGTRTHGALARAAAAFLKRDVPLAGVIRRDARVRDAIRHQAPLLTRHPGCNAARDVEAIARGLAAIP</sequence>
<dbReference type="InterPro" id="IPR025501">
    <property type="entry name" value="MinD_FleN"/>
</dbReference>
<dbReference type="InterPro" id="IPR027417">
    <property type="entry name" value="P-loop_NTPase"/>
</dbReference>
<keyword evidence="2" id="KW-0067">ATP-binding</keyword>
<dbReference type="PANTHER" id="PTHR43384:SF4">
    <property type="entry name" value="CELLULOSE BIOSYNTHESIS PROTEIN BCSQ-RELATED"/>
    <property type="match status" value="1"/>
</dbReference>
<dbReference type="InterPro" id="IPR050625">
    <property type="entry name" value="ParA/MinD_ATPase"/>
</dbReference>
<evidence type="ECO:0000256" key="1">
    <source>
        <dbReference type="ARBA" id="ARBA00022741"/>
    </source>
</evidence>
<keyword evidence="1" id="KW-0547">Nucleotide-binding</keyword>
<dbReference type="SUPFAM" id="SSF52540">
    <property type="entry name" value="P-loop containing nucleoside triphosphate hydrolases"/>
    <property type="match status" value="1"/>
</dbReference>
<organism evidence="4 5">
    <name type="scientific">Neoroseomonas terrae</name>
    <dbReference type="NCBI Taxonomy" id="424799"/>
    <lineage>
        <taxon>Bacteria</taxon>
        <taxon>Pseudomonadati</taxon>
        <taxon>Pseudomonadota</taxon>
        <taxon>Alphaproteobacteria</taxon>
        <taxon>Acetobacterales</taxon>
        <taxon>Acetobacteraceae</taxon>
        <taxon>Neoroseomonas</taxon>
    </lineage>
</organism>
<dbReference type="PANTHER" id="PTHR43384">
    <property type="entry name" value="SEPTUM SITE-DETERMINING PROTEIN MIND HOMOLOG, CHLOROPLASTIC-RELATED"/>
    <property type="match status" value="1"/>
</dbReference>
<keyword evidence="5" id="KW-1185">Reference proteome</keyword>
<dbReference type="Gene3D" id="3.40.50.300">
    <property type="entry name" value="P-loop containing nucleotide triphosphate hydrolases"/>
    <property type="match status" value="1"/>
</dbReference>
<comment type="caution">
    <text evidence="4">The sequence shown here is derived from an EMBL/GenBank/DDBJ whole genome shotgun (WGS) entry which is preliminary data.</text>
</comment>
<reference evidence="5" key="1">
    <citation type="journal article" date="2021" name="Syst. Appl. Microbiol.">
        <title>Roseomonas hellenica sp. nov., isolated from roots of wild-growing Alkanna tinctoria.</title>
        <authorList>
            <person name="Rat A."/>
            <person name="Naranjo H.D."/>
            <person name="Lebbe L."/>
            <person name="Cnockaert M."/>
            <person name="Krigas N."/>
            <person name="Grigoriadou K."/>
            <person name="Maloupa E."/>
            <person name="Willems A."/>
        </authorList>
    </citation>
    <scope>NUCLEOTIDE SEQUENCE [LARGE SCALE GENOMIC DNA]</scope>
    <source>
        <strain evidence="5">LMG 31159</strain>
    </source>
</reference>
<gene>
    <name evidence="4" type="ORF">GXW78_12710</name>
</gene>
<dbReference type="PIRSF" id="PIRSF003092">
    <property type="entry name" value="MinD"/>
    <property type="match status" value="1"/>
</dbReference>
<dbReference type="Proteomes" id="UP000698752">
    <property type="component" value="Unassembled WGS sequence"/>
</dbReference>
<evidence type="ECO:0000313" key="4">
    <source>
        <dbReference type="EMBL" id="MBR0650528.1"/>
    </source>
</evidence>
<name>A0ABS5EHN8_9PROT</name>
<evidence type="ECO:0000256" key="2">
    <source>
        <dbReference type="ARBA" id="ARBA00022840"/>
    </source>
</evidence>
<dbReference type="Pfam" id="PF01656">
    <property type="entry name" value="CbiA"/>
    <property type="match status" value="1"/>
</dbReference>
<evidence type="ECO:0000313" key="5">
    <source>
        <dbReference type="Proteomes" id="UP000698752"/>
    </source>
</evidence>
<protein>
    <submittedName>
        <fullName evidence="4">MinD/ParA family protein</fullName>
    </submittedName>
</protein>
<proteinExistence type="predicted"/>
<dbReference type="InterPro" id="IPR002586">
    <property type="entry name" value="CobQ/CobB/MinD/ParA_Nub-bd_dom"/>
</dbReference>
<accession>A0ABS5EHN8</accession>
<dbReference type="RefSeq" id="WP_211869191.1">
    <property type="nucleotide sequence ID" value="NZ_JAAEDI010000012.1"/>
</dbReference>
<evidence type="ECO:0000259" key="3">
    <source>
        <dbReference type="Pfam" id="PF01656"/>
    </source>
</evidence>
<dbReference type="EMBL" id="JAAEDI010000012">
    <property type="protein sequence ID" value="MBR0650528.1"/>
    <property type="molecule type" value="Genomic_DNA"/>
</dbReference>
<feature type="domain" description="CobQ/CobB/MinD/ParA nucleotide binding" evidence="3">
    <location>
        <begin position="16"/>
        <end position="232"/>
    </location>
</feature>